<evidence type="ECO:0000313" key="3">
    <source>
        <dbReference type="Proteomes" id="UP001303222"/>
    </source>
</evidence>
<accession>A0AAN6SI54</accession>
<feature type="region of interest" description="Disordered" evidence="1">
    <location>
        <begin position="256"/>
        <end position="279"/>
    </location>
</feature>
<sequence>MSTILVPLYIYPSSSGLGWSPLFSALTTALERNPSLEFLVVINPGNGPGPDYPIPNADYRAALSRLSDLGAYPNVKVIGYVHCNYGERELGEIERDIEDYLAWLDFDERGEWAIRLDGIFVDEVPIDTKHLDYLQCITDTVRSGFTEVASRRSHCNSSSNVSTDNSSSSASSPTPSTTGIVIHNPGIFPSADSSDAFFSSRLVDYVVVFENCLAAWWDSGDYVSANLALLTPEKRAKAIAVAHTCGCGPKSQAGSSGCRPQQQEAKGHHTAGGEGAEKTEKDAIKKNVGNFLDEVVTQHNLAGHFATSATDYATWCSGWEGYVEVACDLTAATC</sequence>
<dbReference type="PANTHER" id="PTHR35040">
    <property type="match status" value="1"/>
</dbReference>
<dbReference type="PANTHER" id="PTHR35040:SF7">
    <property type="entry name" value="FIBRONECTIN TYPE-III DOMAIN-CONTAINING PROTEIN-RELATED"/>
    <property type="match status" value="1"/>
</dbReference>
<dbReference type="Pfam" id="PF12138">
    <property type="entry name" value="Spherulin4"/>
    <property type="match status" value="1"/>
</dbReference>
<name>A0AAN6SI54_9PEZI</name>
<gene>
    <name evidence="2" type="ORF">QBC32DRAFT_334178</name>
</gene>
<reference evidence="2" key="1">
    <citation type="journal article" date="2023" name="Mol. Phylogenet. Evol.">
        <title>Genome-scale phylogeny and comparative genomics of the fungal order Sordariales.</title>
        <authorList>
            <person name="Hensen N."/>
            <person name="Bonometti L."/>
            <person name="Westerberg I."/>
            <person name="Brannstrom I.O."/>
            <person name="Guillou S."/>
            <person name="Cros-Aarteil S."/>
            <person name="Calhoun S."/>
            <person name="Haridas S."/>
            <person name="Kuo A."/>
            <person name="Mondo S."/>
            <person name="Pangilinan J."/>
            <person name="Riley R."/>
            <person name="LaButti K."/>
            <person name="Andreopoulos B."/>
            <person name="Lipzen A."/>
            <person name="Chen C."/>
            <person name="Yan M."/>
            <person name="Daum C."/>
            <person name="Ng V."/>
            <person name="Clum A."/>
            <person name="Steindorff A."/>
            <person name="Ohm R.A."/>
            <person name="Martin F."/>
            <person name="Silar P."/>
            <person name="Natvig D.O."/>
            <person name="Lalanne C."/>
            <person name="Gautier V."/>
            <person name="Ament-Velasquez S.L."/>
            <person name="Kruys A."/>
            <person name="Hutchinson M.I."/>
            <person name="Powell A.J."/>
            <person name="Barry K."/>
            <person name="Miller A.N."/>
            <person name="Grigoriev I.V."/>
            <person name="Debuchy R."/>
            <person name="Gladieux P."/>
            <person name="Hiltunen Thoren M."/>
            <person name="Johannesson H."/>
        </authorList>
    </citation>
    <scope>NUCLEOTIDE SEQUENCE</scope>
    <source>
        <strain evidence="2">CBS 626.80</strain>
    </source>
</reference>
<feature type="compositionally biased region" description="Low complexity" evidence="1">
    <location>
        <begin position="156"/>
        <end position="178"/>
    </location>
</feature>
<dbReference type="Proteomes" id="UP001303222">
    <property type="component" value="Unassembled WGS sequence"/>
</dbReference>
<feature type="region of interest" description="Disordered" evidence="1">
    <location>
        <begin position="155"/>
        <end position="178"/>
    </location>
</feature>
<proteinExistence type="predicted"/>
<evidence type="ECO:0000313" key="2">
    <source>
        <dbReference type="EMBL" id="KAK3955232.1"/>
    </source>
</evidence>
<comment type="caution">
    <text evidence="2">The sequence shown here is derived from an EMBL/GenBank/DDBJ whole genome shotgun (WGS) entry which is preliminary data.</text>
</comment>
<keyword evidence="3" id="KW-1185">Reference proteome</keyword>
<organism evidence="2 3">
    <name type="scientific">Pseudoneurospora amorphoporcata</name>
    <dbReference type="NCBI Taxonomy" id="241081"/>
    <lineage>
        <taxon>Eukaryota</taxon>
        <taxon>Fungi</taxon>
        <taxon>Dikarya</taxon>
        <taxon>Ascomycota</taxon>
        <taxon>Pezizomycotina</taxon>
        <taxon>Sordariomycetes</taxon>
        <taxon>Sordariomycetidae</taxon>
        <taxon>Sordariales</taxon>
        <taxon>Sordariaceae</taxon>
        <taxon>Pseudoneurospora</taxon>
    </lineage>
</organism>
<dbReference type="InterPro" id="IPR021986">
    <property type="entry name" value="Spherulin4"/>
</dbReference>
<dbReference type="AlphaFoldDB" id="A0AAN6SI54"/>
<dbReference type="EMBL" id="MU859079">
    <property type="protein sequence ID" value="KAK3955232.1"/>
    <property type="molecule type" value="Genomic_DNA"/>
</dbReference>
<reference evidence="2" key="2">
    <citation type="submission" date="2023-06" db="EMBL/GenBank/DDBJ databases">
        <authorList>
            <consortium name="Lawrence Berkeley National Laboratory"/>
            <person name="Mondo S.J."/>
            <person name="Hensen N."/>
            <person name="Bonometti L."/>
            <person name="Westerberg I."/>
            <person name="Brannstrom I.O."/>
            <person name="Guillou S."/>
            <person name="Cros-Aarteil S."/>
            <person name="Calhoun S."/>
            <person name="Haridas S."/>
            <person name="Kuo A."/>
            <person name="Pangilinan J."/>
            <person name="Riley R."/>
            <person name="Labutti K."/>
            <person name="Andreopoulos B."/>
            <person name="Lipzen A."/>
            <person name="Chen C."/>
            <person name="Yanf M."/>
            <person name="Daum C."/>
            <person name="Ng V."/>
            <person name="Clum A."/>
            <person name="Steindorff A."/>
            <person name="Ohm R."/>
            <person name="Martin F."/>
            <person name="Silar P."/>
            <person name="Natvig D."/>
            <person name="Lalanne C."/>
            <person name="Gautier V."/>
            <person name="Ament-Velasquez S.L."/>
            <person name="Kruys A."/>
            <person name="Hutchinson M.I."/>
            <person name="Powell A.J."/>
            <person name="Barry K."/>
            <person name="Miller A.N."/>
            <person name="Grigoriev I.V."/>
            <person name="Debuchy R."/>
            <person name="Gladieux P."/>
            <person name="Thoren M.H."/>
            <person name="Johannesson H."/>
        </authorList>
    </citation>
    <scope>NUCLEOTIDE SEQUENCE</scope>
    <source>
        <strain evidence="2">CBS 626.80</strain>
    </source>
</reference>
<evidence type="ECO:0000256" key="1">
    <source>
        <dbReference type="SAM" id="MobiDB-lite"/>
    </source>
</evidence>
<protein>
    <submittedName>
        <fullName evidence="2">Spherulation-specific family 4</fullName>
    </submittedName>
</protein>